<dbReference type="InterPro" id="IPR016166">
    <property type="entry name" value="FAD-bd_PCMH"/>
</dbReference>
<organism evidence="7 8">
    <name type="scientific">Clonostachys byssicola</name>
    <dbReference type="NCBI Taxonomy" id="160290"/>
    <lineage>
        <taxon>Eukaryota</taxon>
        <taxon>Fungi</taxon>
        <taxon>Dikarya</taxon>
        <taxon>Ascomycota</taxon>
        <taxon>Pezizomycotina</taxon>
        <taxon>Sordariomycetes</taxon>
        <taxon>Hypocreomycetidae</taxon>
        <taxon>Hypocreales</taxon>
        <taxon>Bionectriaceae</taxon>
        <taxon>Clonostachys</taxon>
    </lineage>
</organism>
<evidence type="ECO:0000256" key="2">
    <source>
        <dbReference type="ARBA" id="ARBA00022630"/>
    </source>
</evidence>
<feature type="domain" description="FAD-binding PCMH-type" evidence="6">
    <location>
        <begin position="71"/>
        <end position="269"/>
    </location>
</feature>
<gene>
    <name evidence="7" type="ORF">CBYS24578_00017798</name>
</gene>
<dbReference type="PROSITE" id="PS51387">
    <property type="entry name" value="FAD_PCMH"/>
    <property type="match status" value="1"/>
</dbReference>
<dbReference type="InterPro" id="IPR016169">
    <property type="entry name" value="FAD-bd_PCMH_sub2"/>
</dbReference>
<comment type="caution">
    <text evidence="7">The sequence shown here is derived from an EMBL/GenBank/DDBJ whole genome shotgun (WGS) entry which is preliminary data.</text>
</comment>
<dbReference type="InterPro" id="IPR004113">
    <property type="entry name" value="FAD-bd_oxidored_4_C"/>
</dbReference>
<dbReference type="InterPro" id="IPR016171">
    <property type="entry name" value="Vanillyl_alc_oxidase_C-sub2"/>
</dbReference>
<dbReference type="Pfam" id="PF02913">
    <property type="entry name" value="FAD-oxidase_C"/>
    <property type="match status" value="1"/>
</dbReference>
<sequence length="569" mass="62590">MFKWYESPDLQSHHDNAFTSRNPGLRSLPPGHSEASFQRAVNEFRAIVGAENVITDEGLANFRDPYPLFEEGFEASAGLCPASVEEVQAILKVANQYQIPLWTCSQGKNFGYGGPAPRVSGSMVLSLHRMNRILEVNEKLAYIVVEPGVTFFDVFNHIAKNKLDLWVSVPALGWGSVLGNASQASLLNSCFQTLDRGHGYTISGDRQHFVGSMEIVLASGEILRTGQWAVPNSPSAHACPNSFGPQIDGLFLQSNLGVVTKIAVGLDVAPQAFMDVKIHCPEVEDLAPLIDTLQQLDREGITQSHHMITNINHFASHDAPKHQQQSQPGPLTLESIAALKKKYNTGYWRCTISLYGPKQMVLARWSRVEELVTQRVTNAWLEHTLFEGKDGKPVDNTGIGTLAAGVPSMGAVKLAEYNLPADGTGAGAHIDTTLILPCDGETVVTWFHKARAIMEEQGVDPFIGCHVFSKYILFVQEYVFDKSNQKAREGGRKVVKALLTEAEKNGFANYRAHVQHMDAVQNLYGFNGHIYRRFVETLKGALDPNGILSPGKQGIWPTKSLVHLPARQT</sequence>
<reference evidence="7 8" key="2">
    <citation type="submission" date="2021-10" db="EMBL/GenBank/DDBJ databases">
        <authorList>
            <person name="Piombo E."/>
        </authorList>
    </citation>
    <scope>NUCLEOTIDE SEQUENCE [LARGE SCALE GENOMIC DNA]</scope>
</reference>
<dbReference type="GO" id="GO:0008720">
    <property type="term" value="F:D-lactate dehydrogenase (NAD+) activity"/>
    <property type="evidence" value="ECO:0007669"/>
    <property type="project" value="TreeGrafter"/>
</dbReference>
<name>A0A9N9UCD7_9HYPO</name>
<evidence type="ECO:0000313" key="7">
    <source>
        <dbReference type="EMBL" id="CAG9986880.1"/>
    </source>
</evidence>
<evidence type="ECO:0000256" key="5">
    <source>
        <dbReference type="SAM" id="MobiDB-lite"/>
    </source>
</evidence>
<evidence type="ECO:0000256" key="1">
    <source>
        <dbReference type="ARBA" id="ARBA00001974"/>
    </source>
</evidence>
<dbReference type="PANTHER" id="PTHR11748:SF114">
    <property type="entry name" value="ARYL-ALCOHOL OXIDASE VANILLYL-ALCOHOL OXIDASE (AFU_ORTHOLOGUE AFUA_3G09500)-RELATED"/>
    <property type="match status" value="1"/>
</dbReference>
<keyword evidence="8" id="KW-1185">Reference proteome</keyword>
<dbReference type="SUPFAM" id="SSF55103">
    <property type="entry name" value="FAD-linked oxidases, C-terminal domain"/>
    <property type="match status" value="1"/>
</dbReference>
<dbReference type="Gene3D" id="3.40.462.10">
    <property type="entry name" value="FAD-linked oxidases, C-terminal domain"/>
    <property type="match status" value="1"/>
</dbReference>
<evidence type="ECO:0000313" key="8">
    <source>
        <dbReference type="Proteomes" id="UP000754883"/>
    </source>
</evidence>
<dbReference type="InterPro" id="IPR016170">
    <property type="entry name" value="Cytok_DH_C_sf"/>
</dbReference>
<dbReference type="InterPro" id="IPR006094">
    <property type="entry name" value="Oxid_FAD_bind_N"/>
</dbReference>
<accession>A0A9N9UCD7</accession>
<keyword evidence="3" id="KW-0274">FAD</keyword>
<dbReference type="GO" id="GO:0004458">
    <property type="term" value="F:D-lactate dehydrogenase (cytochrome) activity"/>
    <property type="evidence" value="ECO:0007669"/>
    <property type="project" value="TreeGrafter"/>
</dbReference>
<dbReference type="GO" id="GO:0005739">
    <property type="term" value="C:mitochondrion"/>
    <property type="evidence" value="ECO:0007669"/>
    <property type="project" value="TreeGrafter"/>
</dbReference>
<dbReference type="Proteomes" id="UP000754883">
    <property type="component" value="Unassembled WGS sequence"/>
</dbReference>
<dbReference type="OrthoDB" id="5332616at2759"/>
<keyword evidence="2" id="KW-0285">Flavoprotein</keyword>
<dbReference type="Pfam" id="PF01565">
    <property type="entry name" value="FAD_binding_4"/>
    <property type="match status" value="1"/>
</dbReference>
<protein>
    <recommendedName>
        <fullName evidence="6">FAD-binding PCMH-type domain-containing protein</fullName>
    </recommendedName>
</protein>
<dbReference type="InterPro" id="IPR036318">
    <property type="entry name" value="FAD-bd_PCMH-like_sf"/>
</dbReference>
<dbReference type="GO" id="GO:0071949">
    <property type="term" value="F:FAD binding"/>
    <property type="evidence" value="ECO:0007669"/>
    <property type="project" value="InterPro"/>
</dbReference>
<dbReference type="Gene3D" id="3.30.465.10">
    <property type="match status" value="1"/>
</dbReference>
<dbReference type="Gene3D" id="3.30.43.10">
    <property type="entry name" value="Uridine Diphospho-n-acetylenolpyruvylglucosamine Reductase, domain 2"/>
    <property type="match status" value="1"/>
</dbReference>
<dbReference type="Gene3D" id="1.10.45.10">
    <property type="entry name" value="Vanillyl-alcohol Oxidase, Chain A, domain 4"/>
    <property type="match status" value="1"/>
</dbReference>
<dbReference type="EMBL" id="CABFNO020001406">
    <property type="protein sequence ID" value="CAG9986880.1"/>
    <property type="molecule type" value="Genomic_DNA"/>
</dbReference>
<dbReference type="SUPFAM" id="SSF56176">
    <property type="entry name" value="FAD-binding/transporter-associated domain-like"/>
    <property type="match status" value="1"/>
</dbReference>
<proteinExistence type="predicted"/>
<dbReference type="AlphaFoldDB" id="A0A9N9UCD7"/>
<dbReference type="PANTHER" id="PTHR11748">
    <property type="entry name" value="D-LACTATE DEHYDROGENASE"/>
    <property type="match status" value="1"/>
</dbReference>
<comment type="cofactor">
    <cofactor evidence="1">
        <name>FAD</name>
        <dbReference type="ChEBI" id="CHEBI:57692"/>
    </cofactor>
</comment>
<evidence type="ECO:0000256" key="3">
    <source>
        <dbReference type="ARBA" id="ARBA00022827"/>
    </source>
</evidence>
<keyword evidence="4" id="KW-0560">Oxidoreductase</keyword>
<dbReference type="GO" id="GO:1903457">
    <property type="term" value="P:lactate catabolic process"/>
    <property type="evidence" value="ECO:0007669"/>
    <property type="project" value="TreeGrafter"/>
</dbReference>
<dbReference type="InterPro" id="IPR016167">
    <property type="entry name" value="FAD-bd_PCMH_sub1"/>
</dbReference>
<evidence type="ECO:0000256" key="4">
    <source>
        <dbReference type="ARBA" id="ARBA00023002"/>
    </source>
</evidence>
<reference evidence="8" key="1">
    <citation type="submission" date="2019-06" db="EMBL/GenBank/DDBJ databases">
        <authorList>
            <person name="Broberg M."/>
        </authorList>
    </citation>
    <scope>NUCLEOTIDE SEQUENCE [LARGE SCALE GENOMIC DNA]</scope>
</reference>
<evidence type="ECO:0000259" key="6">
    <source>
        <dbReference type="PROSITE" id="PS51387"/>
    </source>
</evidence>
<dbReference type="InterPro" id="IPR016164">
    <property type="entry name" value="FAD-linked_Oxase-like_C"/>
</dbReference>
<feature type="region of interest" description="Disordered" evidence="5">
    <location>
        <begin position="13"/>
        <end position="33"/>
    </location>
</feature>